<dbReference type="AlphaFoldDB" id="A0AAE4CNH3"/>
<name>A0AAE4CNH3_9ACTN</name>
<comment type="caution">
    <text evidence="1">The sequence shown here is derived from an EMBL/GenBank/DDBJ whole genome shotgun (WGS) entry which is preliminary data.</text>
</comment>
<evidence type="ECO:0000313" key="2">
    <source>
        <dbReference type="Proteomes" id="UP001180845"/>
    </source>
</evidence>
<dbReference type="EMBL" id="JAVDXW010000001">
    <property type="protein sequence ID" value="MDR7304435.1"/>
    <property type="molecule type" value="Genomic_DNA"/>
</dbReference>
<proteinExistence type="predicted"/>
<sequence>MPCPSATMVVWASAWLHGAAASDDVLDALQVWAEAHEVRTAEDELASRLDLPGPEDSPAGPALLLAALRKAGAARGELVLPVAGDVRGLDGSTEFSRAALHRGEAVVLADAGLGLVPRQPDPAAEGILRWTVFELDDLPPAEHLPIGEAEHGMASAMREAASTLTDLDIAKRRPGVRNEIAETVSSRPNPSWPEDVPQRPLRILQRASEVEAILWAATDDAPGGALSASATRARTDALRPLFDSVRAARRSAIAEMVRVLADRAEQH</sequence>
<accession>A0AAE4CNH3</accession>
<reference evidence="1" key="1">
    <citation type="submission" date="2023-07" db="EMBL/GenBank/DDBJ databases">
        <title>Sequencing the genomes of 1000 actinobacteria strains.</title>
        <authorList>
            <person name="Klenk H.-P."/>
        </authorList>
    </citation>
    <scope>NUCLEOTIDE SEQUENCE</scope>
    <source>
        <strain evidence="1">DSM 45977</strain>
    </source>
</reference>
<keyword evidence="2" id="KW-1185">Reference proteome</keyword>
<organism evidence="1 2">
    <name type="scientific">Haloactinomyces albus</name>
    <dbReference type="NCBI Taxonomy" id="1352928"/>
    <lineage>
        <taxon>Bacteria</taxon>
        <taxon>Bacillati</taxon>
        <taxon>Actinomycetota</taxon>
        <taxon>Actinomycetes</taxon>
        <taxon>Actinopolysporales</taxon>
        <taxon>Actinopolysporaceae</taxon>
        <taxon>Haloactinomyces</taxon>
    </lineage>
</organism>
<dbReference type="Proteomes" id="UP001180845">
    <property type="component" value="Unassembled WGS sequence"/>
</dbReference>
<evidence type="ECO:0000313" key="1">
    <source>
        <dbReference type="EMBL" id="MDR7304435.1"/>
    </source>
</evidence>
<gene>
    <name evidence="1" type="ORF">JOF55_004616</name>
</gene>
<protein>
    <submittedName>
        <fullName evidence="1">Uncharacterized protein</fullName>
    </submittedName>
</protein>